<dbReference type="RefSeq" id="WP_344170148.1">
    <property type="nucleotide sequence ID" value="NZ_BAAABV010000038.1"/>
</dbReference>
<evidence type="ECO:0008006" key="3">
    <source>
        <dbReference type="Google" id="ProtNLM"/>
    </source>
</evidence>
<name>A0ABN0W4X5_9ACTN</name>
<accession>A0ABN0W4X5</accession>
<organism evidence="1 2">
    <name type="scientific">Streptomyces polychromogenes</name>
    <dbReference type="NCBI Taxonomy" id="67342"/>
    <lineage>
        <taxon>Bacteria</taxon>
        <taxon>Bacillati</taxon>
        <taxon>Actinomycetota</taxon>
        <taxon>Actinomycetes</taxon>
        <taxon>Kitasatosporales</taxon>
        <taxon>Streptomycetaceae</taxon>
        <taxon>Streptomyces</taxon>
    </lineage>
</organism>
<protein>
    <recommendedName>
        <fullName evidence="3">TIGR02677 family protein</fullName>
    </recommendedName>
</protein>
<evidence type="ECO:0000313" key="2">
    <source>
        <dbReference type="Proteomes" id="UP001501867"/>
    </source>
</evidence>
<reference evidence="1 2" key="1">
    <citation type="journal article" date="2019" name="Int. J. Syst. Evol. Microbiol.">
        <title>The Global Catalogue of Microorganisms (GCM) 10K type strain sequencing project: providing services to taxonomists for standard genome sequencing and annotation.</title>
        <authorList>
            <consortium name="The Broad Institute Genomics Platform"/>
            <consortium name="The Broad Institute Genome Sequencing Center for Infectious Disease"/>
            <person name="Wu L."/>
            <person name="Ma J."/>
        </authorList>
    </citation>
    <scope>NUCLEOTIDE SEQUENCE [LARGE SCALE GENOMIC DNA]</scope>
    <source>
        <strain evidence="1 2">JCM 4505</strain>
    </source>
</reference>
<sequence>MGTQWWQLKDAELFSVFAESNPRRRALDTAVLAALLAGSTRGPTWTLSDIHRLLREVGYEEPIGNEDLAESIQRLIDAGHVVANPNYTDPVASYTDGLRRREAWSLTRRGRVVVAAVRDAQLRLERTMQLPARLLDSVEQTLRSLAAHHRRDAGMLAPVLAQVRTHLEQLQEASGDFYSAVGALTRPDVSDDDAFTANCRHILLALQQFAWRTEQSLGQVRAAFDEIHALGTQTVVRRALPGAGVLDVEAQDAWVAQRVRELSDLQAWLDPGGAVELLVSAAADAVHALLGAIDRRFHAATRGSDLGSDFRQVARMLHAQPDAPAAFQVFAAAFGLWPSRHPLTLAEDDVAPGILSASGSGRPVQVVLRRTQRGVASAGRPRNIPDLSRARRDASTRNREVLERLVAVTGALATEGRVPLSHFDDLDAEHTSALASLLDEALDAFDAAAGCGVAELAGARLTVWPGRTGRWVDTCFEEGVLTTVDLLVEVCTVTHESDEEAA</sequence>
<proteinExistence type="predicted"/>
<dbReference type="Proteomes" id="UP001501867">
    <property type="component" value="Unassembled WGS sequence"/>
</dbReference>
<evidence type="ECO:0000313" key="1">
    <source>
        <dbReference type="EMBL" id="GAA0325183.1"/>
    </source>
</evidence>
<comment type="caution">
    <text evidence="1">The sequence shown here is derived from an EMBL/GenBank/DDBJ whole genome shotgun (WGS) entry which is preliminary data.</text>
</comment>
<dbReference type="EMBL" id="BAAABV010000038">
    <property type="protein sequence ID" value="GAA0325183.1"/>
    <property type="molecule type" value="Genomic_DNA"/>
</dbReference>
<dbReference type="InterPro" id="IPR013493">
    <property type="entry name" value="CHP02677"/>
</dbReference>
<gene>
    <name evidence="1" type="ORF">GCM10010302_75360</name>
</gene>
<keyword evidence="2" id="KW-1185">Reference proteome</keyword>
<dbReference type="Pfam" id="PF09660">
    <property type="entry name" value="DUF2397"/>
    <property type="match status" value="1"/>
</dbReference>